<proteinExistence type="predicted"/>
<reference evidence="2 3" key="1">
    <citation type="submission" date="2019-02" db="EMBL/GenBank/DDBJ databases">
        <title>Deep-cultivation of Planctomycetes and their phenomic and genomic characterization uncovers novel biology.</title>
        <authorList>
            <person name="Wiegand S."/>
            <person name="Jogler M."/>
            <person name="Boedeker C."/>
            <person name="Pinto D."/>
            <person name="Vollmers J."/>
            <person name="Rivas-Marin E."/>
            <person name="Kohn T."/>
            <person name="Peeters S.H."/>
            <person name="Heuer A."/>
            <person name="Rast P."/>
            <person name="Oberbeckmann S."/>
            <person name="Bunk B."/>
            <person name="Jeske O."/>
            <person name="Meyerdierks A."/>
            <person name="Storesund J.E."/>
            <person name="Kallscheuer N."/>
            <person name="Luecker S."/>
            <person name="Lage O.M."/>
            <person name="Pohl T."/>
            <person name="Merkel B.J."/>
            <person name="Hornburger P."/>
            <person name="Mueller R.-W."/>
            <person name="Bruemmer F."/>
            <person name="Labrenz M."/>
            <person name="Spormann A.M."/>
            <person name="Op Den Camp H."/>
            <person name="Overmann J."/>
            <person name="Amann R."/>
            <person name="Jetten M.S.M."/>
            <person name="Mascher T."/>
            <person name="Medema M.H."/>
            <person name="Devos D.P."/>
            <person name="Kaster A.-K."/>
            <person name="Ovreas L."/>
            <person name="Rohde M."/>
            <person name="Galperin M.Y."/>
            <person name="Jogler C."/>
        </authorList>
    </citation>
    <scope>NUCLEOTIDE SEQUENCE [LARGE SCALE GENOMIC DNA]</scope>
    <source>
        <strain evidence="2 3">Pla52o</strain>
    </source>
</reference>
<evidence type="ECO:0000256" key="1">
    <source>
        <dbReference type="SAM" id="MobiDB-lite"/>
    </source>
</evidence>
<feature type="compositionally biased region" description="Polar residues" evidence="1">
    <location>
        <begin position="268"/>
        <end position="279"/>
    </location>
</feature>
<name>A0A5C6CSS1_9BACT</name>
<protein>
    <submittedName>
        <fullName evidence="2">Uncharacterized protein</fullName>
    </submittedName>
</protein>
<comment type="caution">
    <text evidence="2">The sequence shown here is derived from an EMBL/GenBank/DDBJ whole genome shotgun (WGS) entry which is preliminary data.</text>
</comment>
<dbReference type="EMBL" id="SJPT01000001">
    <property type="protein sequence ID" value="TWU26624.1"/>
    <property type="molecule type" value="Genomic_DNA"/>
</dbReference>
<gene>
    <name evidence="2" type="ORF">Pla52o_04770</name>
</gene>
<feature type="region of interest" description="Disordered" evidence="1">
    <location>
        <begin position="207"/>
        <end position="279"/>
    </location>
</feature>
<accession>A0A5C6CSS1</accession>
<evidence type="ECO:0000313" key="2">
    <source>
        <dbReference type="EMBL" id="TWU26624.1"/>
    </source>
</evidence>
<sequence>MTTAENPEVSRRIKWLVSILLCAHLLALVMPPLAFQTRGALGDSPSVQTLLSVVRHYAQFMYVDRGYAFFAPDPGPSHLIQAAITDASGNTVEKMIPSLDDQWPRLLYHRHFMLAEYLNEIYQPPNPPEEIARLDPVGAQLWAQSRARYEYVRQSVVDHLKHQNKGQRVVIRRVEHVLPGFIEMARDPIALNDPRLYRVLPDQALDPAQSNEAARRPPEAIPAPQALESLPAGTTPSSAAPPLNQGEVPPPIGNRVPPSADNEDKQGESNVASTSEVPS</sequence>
<dbReference type="RefSeq" id="WP_146592941.1">
    <property type="nucleotide sequence ID" value="NZ_SJPT01000001.1"/>
</dbReference>
<dbReference type="Proteomes" id="UP000316304">
    <property type="component" value="Unassembled WGS sequence"/>
</dbReference>
<organism evidence="2 3">
    <name type="scientific">Novipirellula galeiformis</name>
    <dbReference type="NCBI Taxonomy" id="2528004"/>
    <lineage>
        <taxon>Bacteria</taxon>
        <taxon>Pseudomonadati</taxon>
        <taxon>Planctomycetota</taxon>
        <taxon>Planctomycetia</taxon>
        <taxon>Pirellulales</taxon>
        <taxon>Pirellulaceae</taxon>
        <taxon>Novipirellula</taxon>
    </lineage>
</organism>
<keyword evidence="3" id="KW-1185">Reference proteome</keyword>
<dbReference type="AlphaFoldDB" id="A0A5C6CSS1"/>
<evidence type="ECO:0000313" key="3">
    <source>
        <dbReference type="Proteomes" id="UP000316304"/>
    </source>
</evidence>
<feature type="compositionally biased region" description="Low complexity" evidence="1">
    <location>
        <begin position="229"/>
        <end position="243"/>
    </location>
</feature>
<dbReference type="OrthoDB" id="276990at2"/>